<dbReference type="Proteomes" id="UP001445335">
    <property type="component" value="Unassembled WGS sequence"/>
</dbReference>
<reference evidence="6 7" key="1">
    <citation type="journal article" date="2024" name="Nat. Commun.">
        <title>Phylogenomics reveals the evolutionary origins of lichenization in chlorophyte algae.</title>
        <authorList>
            <person name="Puginier C."/>
            <person name="Libourel C."/>
            <person name="Otte J."/>
            <person name="Skaloud P."/>
            <person name="Haon M."/>
            <person name="Grisel S."/>
            <person name="Petersen M."/>
            <person name="Berrin J.G."/>
            <person name="Delaux P.M."/>
            <person name="Dal Grande F."/>
            <person name="Keller J."/>
        </authorList>
    </citation>
    <scope>NUCLEOTIDE SEQUENCE [LARGE SCALE GENOMIC DNA]</scope>
    <source>
        <strain evidence="6 7">SAG 245.80</strain>
    </source>
</reference>
<dbReference type="PROSITE" id="PS50042">
    <property type="entry name" value="CNMP_BINDING_3"/>
    <property type="match status" value="1"/>
</dbReference>
<dbReference type="PANTHER" id="PTHR12176:SF78">
    <property type="entry name" value="EEF1A LYSINE AND N-TERMINAL METHYLTRANSFERASE"/>
    <property type="match status" value="1"/>
</dbReference>
<organism evidence="6 7">
    <name type="scientific">Elliptochloris bilobata</name>
    <dbReference type="NCBI Taxonomy" id="381761"/>
    <lineage>
        <taxon>Eukaryota</taxon>
        <taxon>Viridiplantae</taxon>
        <taxon>Chlorophyta</taxon>
        <taxon>core chlorophytes</taxon>
        <taxon>Trebouxiophyceae</taxon>
        <taxon>Trebouxiophyceae incertae sedis</taxon>
        <taxon>Elliptochloris clade</taxon>
        <taxon>Elliptochloris</taxon>
    </lineage>
</organism>
<dbReference type="AlphaFoldDB" id="A0AAW1R3G2"/>
<evidence type="ECO:0000256" key="4">
    <source>
        <dbReference type="ARBA" id="ARBA00023268"/>
    </source>
</evidence>
<dbReference type="CDD" id="cd02440">
    <property type="entry name" value="AdoMet_MTases"/>
    <property type="match status" value="1"/>
</dbReference>
<dbReference type="PANTHER" id="PTHR12176">
    <property type="entry name" value="SAM-DEPENDENT METHYLTRANSFERASE SUPERFAMILY PROTEIN"/>
    <property type="match status" value="1"/>
</dbReference>
<dbReference type="Pfam" id="PF13649">
    <property type="entry name" value="Methyltransf_25"/>
    <property type="match status" value="1"/>
</dbReference>
<keyword evidence="3" id="KW-0808">Transferase</keyword>
<keyword evidence="4" id="KW-0511">Multifunctional enzyme</keyword>
<name>A0AAW1R3G2_9CHLO</name>
<dbReference type="InterPro" id="IPR000595">
    <property type="entry name" value="cNMP-bd_dom"/>
</dbReference>
<protein>
    <recommendedName>
        <fullName evidence="5">Cyclic nucleotide-binding domain-containing protein</fullName>
    </recommendedName>
</protein>
<dbReference type="GO" id="GO:0032259">
    <property type="term" value="P:methylation"/>
    <property type="evidence" value="ECO:0007669"/>
    <property type="project" value="UniProtKB-KW"/>
</dbReference>
<accession>A0AAW1R3G2</accession>
<sequence>MAAGLLPESFDEFRLVEYWDAFFRARKSKAFEWYGEWQQLRHLLRPLCAPDVRVLVVGCGNSELSADMYDHANCKDVTNIDFSRTVIKEMMLKNLRQRPKMKWLVQDMTATKFDAGAFDLVVDKGGLDALMGEDTPEAAAAGAKLLAEVQRLAAESGGSYACVTLAQAHVLRSLLAAFGCGWRLMLQRVPPSPDMAASSMQPLLFVAVRASNTRNFGDEADKSSPEAAVLDGGAPHAAGVVRGTAPAVELGFAARDVVGPAAAQMATIERIVRAENEMRAAAASRAAVDPFALLCPGRRTARAPRFVAAVLDAPHAAAAAAVRDCAVFIVPQGRERDWLFAEAEGQWEVARQCATRRLVLVALGAGHSFASLDAVQAELCPLVAGLAPESCRGVARAVPLLTADEGIGRRIVVETNDSAITGHMVVEDVCLTTKSGAWGTWVRRLVFEANRSLVQSEAALIDQPASGRITAYHDAIVSGLALIAPGLVARRRGGAAGAALVIGLGGGALPVFLQRALRMDVDTVELDPAVVGLARRHFGFVDRPDSPRLVAHVGDGLAAVADLARERPGELDCLIVDAGADNAALAMSCPPAAFLEQGFLGSAAAALGPDGLLVVNCVARARGPLEAAVRALQARPQLH</sequence>
<dbReference type="InterPro" id="IPR051419">
    <property type="entry name" value="Lys/N-term_MeTrsfase_sf"/>
</dbReference>
<comment type="similarity">
    <text evidence="1">Belongs to the methyltransferase superfamily.</text>
</comment>
<proteinExistence type="inferred from homology"/>
<feature type="domain" description="Cyclic nucleotide-binding" evidence="5">
    <location>
        <begin position="329"/>
        <end position="372"/>
    </location>
</feature>
<dbReference type="GO" id="GO:0008168">
    <property type="term" value="F:methyltransferase activity"/>
    <property type="evidence" value="ECO:0007669"/>
    <property type="project" value="UniProtKB-KW"/>
</dbReference>
<keyword evidence="2" id="KW-0489">Methyltransferase</keyword>
<dbReference type="InterPro" id="IPR029063">
    <property type="entry name" value="SAM-dependent_MTases_sf"/>
</dbReference>
<dbReference type="SUPFAM" id="SSF53335">
    <property type="entry name" value="S-adenosyl-L-methionine-dependent methyltransferases"/>
    <property type="match status" value="2"/>
</dbReference>
<evidence type="ECO:0000313" key="6">
    <source>
        <dbReference type="EMBL" id="KAK9828110.1"/>
    </source>
</evidence>
<evidence type="ECO:0000313" key="7">
    <source>
        <dbReference type="Proteomes" id="UP001445335"/>
    </source>
</evidence>
<dbReference type="InterPro" id="IPR041698">
    <property type="entry name" value="Methyltransf_25"/>
</dbReference>
<comment type="caution">
    <text evidence="6">The sequence shown here is derived from an EMBL/GenBank/DDBJ whole genome shotgun (WGS) entry which is preliminary data.</text>
</comment>
<dbReference type="EMBL" id="JALJOU010000052">
    <property type="protein sequence ID" value="KAK9828110.1"/>
    <property type="molecule type" value="Genomic_DNA"/>
</dbReference>
<keyword evidence="7" id="KW-1185">Reference proteome</keyword>
<dbReference type="Gene3D" id="3.40.50.150">
    <property type="entry name" value="Vaccinia Virus protein VP39"/>
    <property type="match status" value="2"/>
</dbReference>
<evidence type="ECO:0000256" key="1">
    <source>
        <dbReference type="ARBA" id="ARBA00008361"/>
    </source>
</evidence>
<evidence type="ECO:0000259" key="5">
    <source>
        <dbReference type="PROSITE" id="PS50042"/>
    </source>
</evidence>
<gene>
    <name evidence="6" type="ORF">WJX81_005427</name>
</gene>
<evidence type="ECO:0000256" key="3">
    <source>
        <dbReference type="ARBA" id="ARBA00022679"/>
    </source>
</evidence>
<evidence type="ECO:0000256" key="2">
    <source>
        <dbReference type="ARBA" id="ARBA00022603"/>
    </source>
</evidence>